<dbReference type="STRING" id="1549858.MC45_04945"/>
<dbReference type="Proteomes" id="UP000033200">
    <property type="component" value="Chromosome"/>
</dbReference>
<organism evidence="1 2">
    <name type="scientific">Sphingomonas taxi</name>
    <dbReference type="NCBI Taxonomy" id="1549858"/>
    <lineage>
        <taxon>Bacteria</taxon>
        <taxon>Pseudomonadati</taxon>
        <taxon>Pseudomonadota</taxon>
        <taxon>Alphaproteobacteria</taxon>
        <taxon>Sphingomonadales</taxon>
        <taxon>Sphingomonadaceae</taxon>
        <taxon>Sphingomonas</taxon>
    </lineage>
</organism>
<sequence length="64" mass="6984">MAAGAARSWKAARVTPTSLQTLDLLTRALVLMDEEGRHHIAARIAMAIDDLTDDRSSPEHTTIN</sequence>
<protein>
    <submittedName>
        <fullName evidence="1">Uncharacterized protein</fullName>
    </submittedName>
</protein>
<name>A0A097EE84_9SPHN</name>
<dbReference type="KEGG" id="stax:MC45_04945"/>
<dbReference type="HOGENOM" id="CLU_2865535_0_0_5"/>
<dbReference type="EMBL" id="CP009571">
    <property type="protein sequence ID" value="AIT05860.1"/>
    <property type="molecule type" value="Genomic_DNA"/>
</dbReference>
<evidence type="ECO:0000313" key="2">
    <source>
        <dbReference type="Proteomes" id="UP000033200"/>
    </source>
</evidence>
<keyword evidence="2" id="KW-1185">Reference proteome</keyword>
<gene>
    <name evidence="1" type="ORF">MC45_04945</name>
</gene>
<proteinExistence type="predicted"/>
<reference evidence="1 2" key="1">
    <citation type="submission" date="2014-09" db="EMBL/GenBank/DDBJ databases">
        <title>Using Illumina technology Improving SMRT sequencing Genome Assembly by RASTools.</title>
        <authorList>
            <person name="Zhou Y."/>
            <person name="Ma T."/>
            <person name="Liu T."/>
        </authorList>
    </citation>
    <scope>NUCLEOTIDE SEQUENCE [LARGE SCALE GENOMIC DNA]</scope>
    <source>
        <strain evidence="1 2">ATCC 55669</strain>
    </source>
</reference>
<evidence type="ECO:0000313" key="1">
    <source>
        <dbReference type="EMBL" id="AIT05860.1"/>
    </source>
</evidence>
<dbReference type="AlphaFoldDB" id="A0A097EE84"/>
<accession>A0A097EE84</accession>